<evidence type="ECO:0000313" key="2">
    <source>
        <dbReference type="Proteomes" id="UP000297229"/>
    </source>
</evidence>
<reference evidence="1 2" key="1">
    <citation type="submission" date="2017-12" db="EMBL/GenBank/DDBJ databases">
        <title>Comparative genomics of Botrytis spp.</title>
        <authorList>
            <person name="Valero-Jimenez C.A."/>
            <person name="Tapia P."/>
            <person name="Veloso J."/>
            <person name="Silva-Moreno E."/>
            <person name="Staats M."/>
            <person name="Valdes J.H."/>
            <person name="Van Kan J.A.L."/>
        </authorList>
    </citation>
    <scope>NUCLEOTIDE SEQUENCE [LARGE SCALE GENOMIC DNA]</scope>
    <source>
        <strain evidence="1 2">Be9601</strain>
    </source>
</reference>
<evidence type="ECO:0000313" key="1">
    <source>
        <dbReference type="EMBL" id="TGO70433.1"/>
    </source>
</evidence>
<accession>A0A4Z1JM86</accession>
<name>A0A4Z1JM86_9HELO</name>
<dbReference type="Proteomes" id="UP000297229">
    <property type="component" value="Unassembled WGS sequence"/>
</dbReference>
<keyword evidence="2" id="KW-1185">Reference proteome</keyword>
<gene>
    <name evidence="1" type="ORF">BELL_0726g00010</name>
</gene>
<protein>
    <submittedName>
        <fullName evidence="1">Uncharacterized protein</fullName>
    </submittedName>
</protein>
<dbReference type="AlphaFoldDB" id="A0A4Z1JM86"/>
<dbReference type="EMBL" id="PQXM01000724">
    <property type="protein sequence ID" value="TGO70433.1"/>
    <property type="molecule type" value="Genomic_DNA"/>
</dbReference>
<comment type="caution">
    <text evidence="1">The sequence shown here is derived from an EMBL/GenBank/DDBJ whole genome shotgun (WGS) entry which is preliminary data.</text>
</comment>
<organism evidence="1 2">
    <name type="scientific">Botrytis elliptica</name>
    <dbReference type="NCBI Taxonomy" id="278938"/>
    <lineage>
        <taxon>Eukaryota</taxon>
        <taxon>Fungi</taxon>
        <taxon>Dikarya</taxon>
        <taxon>Ascomycota</taxon>
        <taxon>Pezizomycotina</taxon>
        <taxon>Leotiomycetes</taxon>
        <taxon>Helotiales</taxon>
        <taxon>Sclerotiniaceae</taxon>
        <taxon>Botrytis</taxon>
    </lineage>
</organism>
<sequence>MTQSQDEVTVVCEVGRMARSDHVQEIMMSPGALGHQLSDTNTKASASAIEGYIVDSESIGDHAASQRTEHGLVAKKKT</sequence>
<proteinExistence type="predicted"/>